<dbReference type="Proteomes" id="UP000253769">
    <property type="component" value="Unassembled WGS sequence"/>
</dbReference>
<comment type="caution">
    <text evidence="1">The sequence shown here is derived from an EMBL/GenBank/DDBJ whole genome shotgun (WGS) entry which is preliminary data.</text>
</comment>
<name>A0A369W8H5_9GAMM</name>
<keyword evidence="2" id="KW-1185">Reference proteome</keyword>
<sequence>MGIELTQLMSIALDRNDIVRIALNQLDQVLEKYLVNQRTLMGKFIDNPAFQLQCFALTTDVEHQ</sequence>
<evidence type="ECO:0000313" key="2">
    <source>
        <dbReference type="Proteomes" id="UP000253769"/>
    </source>
</evidence>
<dbReference type="EMBL" id="QQOH01000006">
    <property type="protein sequence ID" value="RDE18212.1"/>
    <property type="molecule type" value="Genomic_DNA"/>
</dbReference>
<proteinExistence type="predicted"/>
<organism evidence="1 2">
    <name type="scientific">Motiliproteus coralliicola</name>
    <dbReference type="NCBI Taxonomy" id="2283196"/>
    <lineage>
        <taxon>Bacteria</taxon>
        <taxon>Pseudomonadati</taxon>
        <taxon>Pseudomonadota</taxon>
        <taxon>Gammaproteobacteria</taxon>
        <taxon>Oceanospirillales</taxon>
        <taxon>Oceanospirillaceae</taxon>
        <taxon>Motiliproteus</taxon>
    </lineage>
</organism>
<reference evidence="1 2" key="1">
    <citation type="submission" date="2018-07" db="EMBL/GenBank/DDBJ databases">
        <title>Motiliproteus coralliicola sp. nov., a bacterium isolated from Coral.</title>
        <authorList>
            <person name="Wang G."/>
        </authorList>
    </citation>
    <scope>NUCLEOTIDE SEQUENCE [LARGE SCALE GENOMIC DNA]</scope>
    <source>
        <strain evidence="1 2">C34</strain>
    </source>
</reference>
<gene>
    <name evidence="1" type="ORF">DV711_19150</name>
</gene>
<protein>
    <submittedName>
        <fullName evidence="1">Uncharacterized protein</fullName>
    </submittedName>
</protein>
<evidence type="ECO:0000313" key="1">
    <source>
        <dbReference type="EMBL" id="RDE18212.1"/>
    </source>
</evidence>
<accession>A0A369W8H5</accession>
<dbReference type="AlphaFoldDB" id="A0A369W8H5"/>